<protein>
    <recommendedName>
        <fullName evidence="3">Jacalin-type lectin domain-containing protein</fullName>
    </recommendedName>
</protein>
<comment type="caution">
    <text evidence="1">The sequence shown here is derived from an EMBL/GenBank/DDBJ whole genome shotgun (WGS) entry which is preliminary data.</text>
</comment>
<evidence type="ECO:0000313" key="1">
    <source>
        <dbReference type="EMBL" id="MEL3920778.1"/>
    </source>
</evidence>
<reference evidence="1 2" key="1">
    <citation type="submission" date="2024-01" db="EMBL/GenBank/DDBJ databases">
        <title>Horizontal gene transfer in Aeromonas trota.</title>
        <authorList>
            <person name="Otero Olarra J.E."/>
            <person name="Perez Valdespino A."/>
        </authorList>
    </citation>
    <scope>NUCLEOTIDE SEQUENCE [LARGE SCALE GENOMIC DNA]</scope>
    <source>
        <strain evidence="1 2">9.1</strain>
    </source>
</reference>
<name>A0ABU9JDS7_AEREN</name>
<gene>
    <name evidence="1" type="ORF">V1482_15320</name>
</gene>
<evidence type="ECO:0008006" key="3">
    <source>
        <dbReference type="Google" id="ProtNLM"/>
    </source>
</evidence>
<dbReference type="RefSeq" id="WP_342017882.1">
    <property type="nucleotide sequence ID" value="NZ_JAVTII010000008.1"/>
</dbReference>
<dbReference type="EMBL" id="JAZDDP010000008">
    <property type="protein sequence ID" value="MEL3920778.1"/>
    <property type="molecule type" value="Genomic_DNA"/>
</dbReference>
<keyword evidence="2" id="KW-1185">Reference proteome</keyword>
<organism evidence="1 2">
    <name type="scientific">Aeromonas enteropelogenes</name>
    <name type="common">Aeromonas trota</name>
    <dbReference type="NCBI Taxonomy" id="29489"/>
    <lineage>
        <taxon>Bacteria</taxon>
        <taxon>Pseudomonadati</taxon>
        <taxon>Pseudomonadota</taxon>
        <taxon>Gammaproteobacteria</taxon>
        <taxon>Aeromonadales</taxon>
        <taxon>Aeromonadaceae</taxon>
        <taxon>Aeromonas</taxon>
    </lineage>
</organism>
<sequence length="301" mass="33006">MEQSKSGQWWNGGWQRWGKSEWDGEKTSNIRKDERVSVTLNEKKSGFWVEDEKQCQAPFNPLANGVFVWTETKGAGHAFVSVHESNSPFVYTYGRFGRRGTPLGATGDGILNLLRSEDARGYYQDELYLFGARVFRIDDADPFIVRKYFEKLWANGSPPVQTPKMGDVTRRNGHTVDQYDVTGSNCTTHTVDGIKMAGSKVFQFGATSGDITIGFNVDDDFTIPTSLQRHLISMSKDTSMVVVEVTGAFKSQYPNTKGIKPVPERASVDGVAANVFSELGKGSPFSGATVGGVLTGSKAGE</sequence>
<evidence type="ECO:0000313" key="2">
    <source>
        <dbReference type="Proteomes" id="UP001491613"/>
    </source>
</evidence>
<dbReference type="Proteomes" id="UP001491613">
    <property type="component" value="Unassembled WGS sequence"/>
</dbReference>
<accession>A0ABU9JDS7</accession>
<proteinExistence type="predicted"/>